<organism evidence="5 6">
    <name type="scientific">Symbiodinium necroappetens</name>
    <dbReference type="NCBI Taxonomy" id="1628268"/>
    <lineage>
        <taxon>Eukaryota</taxon>
        <taxon>Sar</taxon>
        <taxon>Alveolata</taxon>
        <taxon>Dinophyceae</taxon>
        <taxon>Suessiales</taxon>
        <taxon>Symbiodiniaceae</taxon>
        <taxon>Symbiodinium</taxon>
    </lineage>
</organism>
<comment type="caution">
    <text evidence="5">The sequence shown here is derived from an EMBL/GenBank/DDBJ whole genome shotgun (WGS) entry which is preliminary data.</text>
</comment>
<feature type="region of interest" description="Disordered" evidence="1">
    <location>
        <begin position="507"/>
        <end position="573"/>
    </location>
</feature>
<feature type="region of interest" description="Disordered" evidence="1">
    <location>
        <begin position="884"/>
        <end position="940"/>
    </location>
</feature>
<evidence type="ECO:0000256" key="1">
    <source>
        <dbReference type="SAM" id="MobiDB-lite"/>
    </source>
</evidence>
<sequence>MHGCLGCWVCLLVLCFPGDAGPATLRLHLLGGTRARCNDGSQPGFYLREGRSGVLLVWLEGGGDCGTQATCDSRPAALKGVDTNVSHQLLEHEFAPHRMGILGDELKPPVPPRFMVLMADWCNVFAGITLIISFSLIAGAFTFKWFEMAGTVHTVMQVTMCLEGVLWAVAAGFLTKINMIVNNAGLAVGQTIICFGGIFFAISGLYDGVPGKIISLHYVLAPDSNALFADACPYYGITCFMVATSMGLQGVWPLPRNKIVSPFWAVACFFIGAWTIGVIGLWGPTLMDGFVRYEDFQAPTDLYKQRTFAWAWIHVFQVIGAIFLTAGGVIFGLMDGIFPFGGPSEEAYFQLQLSSARLRTIKFRQFREAARQVHLDMVAQALPDLVDQAICCDGDRSGASTTSFHERHSQAFNHILDLDLRGGGGRGKGKEPDNDPSNHDQLFNAIVQVLGKYGRSSWEERKKSRAKSEQKQQKSFLEALQQSLDRYRRKPHDRLLQSITSIVQAAQAGKLSMESPPAEAETSSADKGKGKNKGKGANDNIADTAAQQKDKSKGKGKSKAIMTDDSLRQDLEKGQKPEGVVALCRSVDFANQCCKHHNFTVCSDKGVPRLQQLYFQALVKDIPELPKNPVTQSTHKPTELQLHVFRITVPSIFLDNARWLHICTSPQKALHALIDPLELHSSYGWKKTTVGTAEKQITLLEGYIKVTDIGAKQLQQHNGKDAIFGRPLAQGTAEYCKQPIQWITKEPDDNYMVYFTKCKNEAFSSKLPLAFRMGGGSCLGLRHTGTTRPPNISVAWRVQGAPSWFRSIELQEALSGAGWTEIQVLYPPRGKQPWLIKAKPPPNSEGEILGVATGDFTLYLSRVPPRAPHVVGIKPVHITRKAQPAHEVNLNTEAEDMETELEDPPSADANMTGEAAKDPAKKRDPPEKQSPLKKKHKESAPNFLQGYELKDCGGDGACGYNSLAFAYWLSNNADKPHPSNEEIKTMGRTLRQQIHQHICKHQGKYSATFATDARWTKETEGGEVPTTFDSWLLALLRPQRWICQATLQAAANRLGVHITVLINNQNDTRAVHIPCQQLNFATTVVIYLKDKHYQAVLPTRKAWPLEWTSLAEKLGEIPRGGGAVTDFFEQKAQCSMAPGCYPEGHSMHFYFFFLQEIFGKRGQGCITED</sequence>
<feature type="chain" id="PRO_5033053682" evidence="3">
    <location>
        <begin position="21"/>
        <end position="1169"/>
    </location>
</feature>
<evidence type="ECO:0000259" key="4">
    <source>
        <dbReference type="PROSITE" id="PS50802"/>
    </source>
</evidence>
<dbReference type="InterPro" id="IPR004963">
    <property type="entry name" value="PAE/NOTUM"/>
</dbReference>
<reference evidence="5" key="1">
    <citation type="submission" date="2021-02" db="EMBL/GenBank/DDBJ databases">
        <authorList>
            <person name="Dougan E. K."/>
            <person name="Rhodes N."/>
            <person name="Thang M."/>
            <person name="Chan C."/>
        </authorList>
    </citation>
    <scope>NUCLEOTIDE SEQUENCE</scope>
</reference>
<dbReference type="AlphaFoldDB" id="A0A812YHE2"/>
<keyword evidence="3" id="KW-0732">Signal</keyword>
<evidence type="ECO:0000256" key="2">
    <source>
        <dbReference type="SAM" id="Phobius"/>
    </source>
</evidence>
<feature type="signal peptide" evidence="3">
    <location>
        <begin position="1"/>
        <end position="20"/>
    </location>
</feature>
<keyword evidence="2" id="KW-1133">Transmembrane helix</keyword>
<dbReference type="InterPro" id="IPR038765">
    <property type="entry name" value="Papain-like_cys_pep_sf"/>
</dbReference>
<feature type="compositionally biased region" description="Acidic residues" evidence="1">
    <location>
        <begin position="893"/>
        <end position="905"/>
    </location>
</feature>
<dbReference type="Proteomes" id="UP000601435">
    <property type="component" value="Unassembled WGS sequence"/>
</dbReference>
<dbReference type="Gene3D" id="3.90.70.80">
    <property type="match status" value="1"/>
</dbReference>
<feature type="transmembrane region" description="Helical" evidence="2">
    <location>
        <begin position="263"/>
        <end position="287"/>
    </location>
</feature>
<proteinExistence type="predicted"/>
<dbReference type="EMBL" id="CAJNJA010042252">
    <property type="protein sequence ID" value="CAE7782064.1"/>
    <property type="molecule type" value="Genomic_DNA"/>
</dbReference>
<feature type="transmembrane region" description="Helical" evidence="2">
    <location>
        <begin position="124"/>
        <end position="143"/>
    </location>
</feature>
<gene>
    <name evidence="5" type="primary">NOTUM</name>
    <name evidence="5" type="ORF">SNEC2469_LOCUS22922</name>
</gene>
<dbReference type="GO" id="GO:0016787">
    <property type="term" value="F:hydrolase activity"/>
    <property type="evidence" value="ECO:0007669"/>
    <property type="project" value="InterPro"/>
</dbReference>
<dbReference type="PROSITE" id="PS50802">
    <property type="entry name" value="OTU"/>
    <property type="match status" value="1"/>
</dbReference>
<feature type="compositionally biased region" description="Basic and acidic residues" evidence="1">
    <location>
        <begin position="915"/>
        <end position="927"/>
    </location>
</feature>
<feature type="transmembrane region" description="Helical" evidence="2">
    <location>
        <begin position="155"/>
        <end position="174"/>
    </location>
</feature>
<evidence type="ECO:0000313" key="5">
    <source>
        <dbReference type="EMBL" id="CAE7782064.1"/>
    </source>
</evidence>
<keyword evidence="2" id="KW-0472">Membrane</keyword>
<keyword evidence="2" id="KW-0812">Transmembrane</keyword>
<dbReference type="InterPro" id="IPR003323">
    <property type="entry name" value="OTU_dom"/>
</dbReference>
<dbReference type="SUPFAM" id="SSF54001">
    <property type="entry name" value="Cysteine proteinases"/>
    <property type="match status" value="1"/>
</dbReference>
<evidence type="ECO:0000256" key="3">
    <source>
        <dbReference type="SAM" id="SignalP"/>
    </source>
</evidence>
<protein>
    <submittedName>
        <fullName evidence="5">NOTUM protein</fullName>
    </submittedName>
</protein>
<dbReference type="CDD" id="cd22744">
    <property type="entry name" value="OTU"/>
    <property type="match status" value="1"/>
</dbReference>
<feature type="transmembrane region" description="Helical" evidence="2">
    <location>
        <begin position="186"/>
        <end position="206"/>
    </location>
</feature>
<feature type="transmembrane region" description="Helical" evidence="2">
    <location>
        <begin position="308"/>
        <end position="334"/>
    </location>
</feature>
<feature type="domain" description="OTU" evidence="4">
    <location>
        <begin position="947"/>
        <end position="1099"/>
    </location>
</feature>
<keyword evidence="6" id="KW-1185">Reference proteome</keyword>
<name>A0A812YHE2_9DINO</name>
<dbReference type="Pfam" id="PF03283">
    <property type="entry name" value="PAE"/>
    <property type="match status" value="1"/>
</dbReference>
<dbReference type="OrthoDB" id="408245at2759"/>
<evidence type="ECO:0000313" key="6">
    <source>
        <dbReference type="Proteomes" id="UP000601435"/>
    </source>
</evidence>
<accession>A0A812YHE2</accession>